<dbReference type="Pfam" id="PF00589">
    <property type="entry name" value="Phage_integrase"/>
    <property type="match status" value="1"/>
</dbReference>
<dbReference type="CDD" id="cd00397">
    <property type="entry name" value="DNA_BRE_C"/>
    <property type="match status" value="1"/>
</dbReference>
<dbReference type="GO" id="GO:0006310">
    <property type="term" value="P:DNA recombination"/>
    <property type="evidence" value="ECO:0007669"/>
    <property type="project" value="UniProtKB-KW"/>
</dbReference>
<evidence type="ECO:0000256" key="2">
    <source>
        <dbReference type="ARBA" id="ARBA00023172"/>
    </source>
</evidence>
<keyword evidence="1" id="KW-0238">DNA-binding</keyword>
<accession>A0A1Y1NJ05</accession>
<dbReference type="InterPro" id="IPR002104">
    <property type="entry name" value="Integrase_catalytic"/>
</dbReference>
<dbReference type="InterPro" id="IPR011010">
    <property type="entry name" value="DNA_brk_join_enz"/>
</dbReference>
<organism evidence="4">
    <name type="scientific">Photinus pyralis</name>
    <name type="common">Common eastern firefly</name>
    <name type="synonym">Lampyris pyralis</name>
    <dbReference type="NCBI Taxonomy" id="7054"/>
    <lineage>
        <taxon>Eukaryota</taxon>
        <taxon>Metazoa</taxon>
        <taxon>Ecdysozoa</taxon>
        <taxon>Arthropoda</taxon>
        <taxon>Hexapoda</taxon>
        <taxon>Insecta</taxon>
        <taxon>Pterygota</taxon>
        <taxon>Neoptera</taxon>
        <taxon>Endopterygota</taxon>
        <taxon>Coleoptera</taxon>
        <taxon>Polyphaga</taxon>
        <taxon>Elateriformia</taxon>
        <taxon>Elateroidea</taxon>
        <taxon>Lampyridae</taxon>
        <taxon>Lampyrinae</taxon>
        <taxon>Photinus</taxon>
    </lineage>
</organism>
<dbReference type="GO" id="GO:0015074">
    <property type="term" value="P:DNA integration"/>
    <property type="evidence" value="ECO:0007669"/>
    <property type="project" value="InterPro"/>
</dbReference>
<dbReference type="InterPro" id="IPR050090">
    <property type="entry name" value="Tyrosine_recombinase_XerCD"/>
</dbReference>
<dbReference type="InterPro" id="IPR013762">
    <property type="entry name" value="Integrase-like_cat_sf"/>
</dbReference>
<dbReference type="Gene3D" id="1.10.443.10">
    <property type="entry name" value="Intergrase catalytic core"/>
    <property type="match status" value="1"/>
</dbReference>
<evidence type="ECO:0000313" key="4">
    <source>
        <dbReference type="EMBL" id="JAV96625.1"/>
    </source>
</evidence>
<feature type="domain" description="Tyr recombinase" evidence="3">
    <location>
        <begin position="1"/>
        <end position="135"/>
    </location>
</feature>
<dbReference type="EMBL" id="GEZM01003700">
    <property type="protein sequence ID" value="JAV96625.1"/>
    <property type="molecule type" value="Transcribed_RNA"/>
</dbReference>
<sequence>MKTSDITDLEGALLVKVPNTKTKKPRSFTITGEQYLNFYRKYASLRPADMNTNRFFIKYQNGKCHRQVVGIHKLTSTAQEVATYLGLPDLKLYTGHCLRRTSATLLMNAGADISALKRHGGWQSTSIAESYIAESSQPISNRNLPPVVLQSLT</sequence>
<protein>
    <recommendedName>
        <fullName evidence="3">Tyr recombinase domain-containing protein</fullName>
    </recommendedName>
</protein>
<dbReference type="PANTHER" id="PTHR30349:SF41">
    <property type="entry name" value="INTEGRASE_RECOMBINASE PROTEIN MJ0367-RELATED"/>
    <property type="match status" value="1"/>
</dbReference>
<reference evidence="4" key="1">
    <citation type="journal article" date="2016" name="Sci. Rep.">
        <title>Molecular characterization of firefly nuptial gifts: a multi-omics approach sheds light on postcopulatory sexual selection.</title>
        <authorList>
            <person name="Al-Wathiqui N."/>
            <person name="Fallon T.R."/>
            <person name="South A."/>
            <person name="Weng J.K."/>
            <person name="Lewis S.M."/>
        </authorList>
    </citation>
    <scope>NUCLEOTIDE SEQUENCE</scope>
</reference>
<dbReference type="GO" id="GO:0003677">
    <property type="term" value="F:DNA binding"/>
    <property type="evidence" value="ECO:0007669"/>
    <property type="project" value="UniProtKB-KW"/>
</dbReference>
<keyword evidence="2" id="KW-0233">DNA recombination</keyword>
<name>A0A1Y1NJ05_PHOPY</name>
<proteinExistence type="predicted"/>
<evidence type="ECO:0000256" key="1">
    <source>
        <dbReference type="ARBA" id="ARBA00023125"/>
    </source>
</evidence>
<dbReference type="AlphaFoldDB" id="A0A1Y1NJ05"/>
<dbReference type="SUPFAM" id="SSF56349">
    <property type="entry name" value="DNA breaking-rejoining enzymes"/>
    <property type="match status" value="1"/>
</dbReference>
<evidence type="ECO:0000259" key="3">
    <source>
        <dbReference type="Pfam" id="PF00589"/>
    </source>
</evidence>
<dbReference type="PANTHER" id="PTHR30349">
    <property type="entry name" value="PHAGE INTEGRASE-RELATED"/>
    <property type="match status" value="1"/>
</dbReference>